<dbReference type="AlphaFoldDB" id="Q0RXX7"/>
<dbReference type="EMBL" id="CP000432">
    <property type="protein sequence ID" value="ABG99859.1"/>
    <property type="molecule type" value="Genomic_DNA"/>
</dbReference>
<reference evidence="9" key="1">
    <citation type="journal article" date="2006" name="Proc. Natl. Acad. Sci. U.S.A.">
        <title>The complete genome of Rhodococcus sp. RHA1 provides insights into a catabolic powerhouse.</title>
        <authorList>
            <person name="McLeod M.P."/>
            <person name="Warren R.L."/>
            <person name="Hsiao W.W.L."/>
            <person name="Araki N."/>
            <person name="Myhre M."/>
            <person name="Fernandes C."/>
            <person name="Miyazawa D."/>
            <person name="Wong W."/>
            <person name="Lillquist A.L."/>
            <person name="Wang D."/>
            <person name="Dosanjh M."/>
            <person name="Hara H."/>
            <person name="Petrescu A."/>
            <person name="Morin R.D."/>
            <person name="Yang G."/>
            <person name="Stott J.M."/>
            <person name="Schein J.E."/>
            <person name="Shin H."/>
            <person name="Smailus D."/>
            <person name="Siddiqui A.S."/>
            <person name="Marra M.A."/>
            <person name="Jones S.J.M."/>
            <person name="Holt R."/>
            <person name="Brinkman F.S.L."/>
            <person name="Miyauchi K."/>
            <person name="Fukuda M."/>
            <person name="Davies J.E."/>
            <person name="Mohn W.W."/>
            <person name="Eltis L.D."/>
        </authorList>
    </citation>
    <scope>NUCLEOTIDE SEQUENCE [LARGE SCALE GENOMIC DNA]</scope>
    <source>
        <strain evidence="9">RHA1</strain>
    </source>
</reference>
<evidence type="ECO:0000256" key="1">
    <source>
        <dbReference type="ARBA" id="ARBA00022714"/>
    </source>
</evidence>
<feature type="domain" description="Rieske" evidence="7">
    <location>
        <begin position="3"/>
        <end position="105"/>
    </location>
</feature>
<evidence type="ECO:0000256" key="4">
    <source>
        <dbReference type="ARBA" id="ARBA00023014"/>
    </source>
</evidence>
<protein>
    <submittedName>
        <fullName evidence="8">Ferredoxin subunit</fullName>
    </submittedName>
</protein>
<dbReference type="SUPFAM" id="SSF50022">
    <property type="entry name" value="ISP domain"/>
    <property type="match status" value="1"/>
</dbReference>
<dbReference type="PROSITE" id="PS51296">
    <property type="entry name" value="RIESKE"/>
    <property type="match status" value="1"/>
</dbReference>
<comment type="similarity">
    <text evidence="6">Belongs to the bacterial ring-hydroxylating dioxygenase ferredoxin component family.</text>
</comment>
<dbReference type="GO" id="GO:0004497">
    <property type="term" value="F:monooxygenase activity"/>
    <property type="evidence" value="ECO:0007669"/>
    <property type="project" value="UniProtKB-ARBA"/>
</dbReference>
<organism evidence="8 9">
    <name type="scientific">Rhodococcus jostii (strain RHA1)</name>
    <dbReference type="NCBI Taxonomy" id="101510"/>
    <lineage>
        <taxon>Bacteria</taxon>
        <taxon>Bacillati</taxon>
        <taxon>Actinomycetota</taxon>
        <taxon>Actinomycetes</taxon>
        <taxon>Mycobacteriales</taxon>
        <taxon>Nocardiaceae</taxon>
        <taxon>Rhodococcus</taxon>
    </lineage>
</organism>
<dbReference type="GO" id="GO:0016705">
    <property type="term" value="F:oxidoreductase activity, acting on paired donors, with incorporation or reduction of molecular oxygen"/>
    <property type="evidence" value="ECO:0007669"/>
    <property type="project" value="UniProtKB-ARBA"/>
</dbReference>
<dbReference type="Pfam" id="PF00355">
    <property type="entry name" value="Rieske"/>
    <property type="match status" value="1"/>
</dbReference>
<dbReference type="RefSeq" id="WP_011599540.1">
    <property type="nucleotide sequence ID" value="NC_008269.1"/>
</dbReference>
<dbReference type="PATRIC" id="fig|101510.16.peg.8145"/>
<keyword evidence="4" id="KW-0411">Iron-sulfur</keyword>
<keyword evidence="1" id="KW-0001">2Fe-2S</keyword>
<evidence type="ECO:0000256" key="3">
    <source>
        <dbReference type="ARBA" id="ARBA00023004"/>
    </source>
</evidence>
<dbReference type="GO" id="GO:0051537">
    <property type="term" value="F:2 iron, 2 sulfur cluster binding"/>
    <property type="evidence" value="ECO:0007669"/>
    <property type="project" value="UniProtKB-KW"/>
</dbReference>
<dbReference type="PANTHER" id="PTHR21496">
    <property type="entry name" value="FERREDOXIN-RELATED"/>
    <property type="match status" value="1"/>
</dbReference>
<dbReference type="HOGENOM" id="CLU_055690_5_3_11"/>
<proteinExistence type="inferred from homology"/>
<evidence type="ECO:0000259" key="7">
    <source>
        <dbReference type="PROSITE" id="PS51296"/>
    </source>
</evidence>
<evidence type="ECO:0000313" key="8">
    <source>
        <dbReference type="EMBL" id="ABG99859.1"/>
    </source>
</evidence>
<sequence length="116" mass="12876">MRTKIADIADLDAADGKMRVRFDQYDILITRIDGAVHAIDNRCSHAGIPLHKGRVRKCVVTCPSHLAKFDVRDGSIVRGPVEGHPDNVEPQEVFPVDLEDGAIYADLPEKVSSRWT</sequence>
<dbReference type="InterPro" id="IPR036922">
    <property type="entry name" value="Rieske_2Fe-2S_sf"/>
</dbReference>
<geneLocation type="plasmid" evidence="8 9">
    <name>pRHL1</name>
</geneLocation>
<evidence type="ECO:0000256" key="6">
    <source>
        <dbReference type="ARBA" id="ARBA00038001"/>
    </source>
</evidence>
<dbReference type="OrthoDB" id="9795104at2"/>
<dbReference type="KEGG" id="rha:RHA1_ro08815"/>
<evidence type="ECO:0000256" key="5">
    <source>
        <dbReference type="ARBA" id="ARBA00034078"/>
    </source>
</evidence>
<accession>Q0RXX7</accession>
<dbReference type="InterPro" id="IPR017941">
    <property type="entry name" value="Rieske_2Fe-2S"/>
</dbReference>
<dbReference type="GO" id="GO:0046872">
    <property type="term" value="F:metal ion binding"/>
    <property type="evidence" value="ECO:0007669"/>
    <property type="project" value="UniProtKB-KW"/>
</dbReference>
<dbReference type="PANTHER" id="PTHR21496:SF0">
    <property type="entry name" value="RIESKE DOMAIN-CONTAINING PROTEIN"/>
    <property type="match status" value="1"/>
</dbReference>
<dbReference type="Proteomes" id="UP000008710">
    <property type="component" value="Plasmid pRHL1"/>
</dbReference>
<keyword evidence="3" id="KW-0408">Iron</keyword>
<comment type="cofactor">
    <cofactor evidence="5">
        <name>[2Fe-2S] cluster</name>
        <dbReference type="ChEBI" id="CHEBI:190135"/>
    </cofactor>
</comment>
<evidence type="ECO:0000313" key="9">
    <source>
        <dbReference type="Proteomes" id="UP000008710"/>
    </source>
</evidence>
<gene>
    <name evidence="8" type="ordered locus">RHA1_ro08815</name>
</gene>
<evidence type="ECO:0000256" key="2">
    <source>
        <dbReference type="ARBA" id="ARBA00022723"/>
    </source>
</evidence>
<dbReference type="Gene3D" id="2.102.10.10">
    <property type="entry name" value="Rieske [2Fe-2S] iron-sulphur domain"/>
    <property type="match status" value="1"/>
</dbReference>
<keyword evidence="8" id="KW-0614">Plasmid</keyword>
<keyword evidence="2" id="KW-0479">Metal-binding</keyword>
<name>Q0RXX7_RHOJR</name>